<keyword evidence="1" id="KW-1133">Transmembrane helix</keyword>
<evidence type="ECO:0000256" key="1">
    <source>
        <dbReference type="SAM" id="Phobius"/>
    </source>
</evidence>
<gene>
    <name evidence="2" type="primary">ORF147708</name>
</gene>
<name>A0A0B7AX20_9EUPU</name>
<evidence type="ECO:0000313" key="2">
    <source>
        <dbReference type="EMBL" id="CEK85358.1"/>
    </source>
</evidence>
<proteinExistence type="predicted"/>
<accession>A0A0B7AX20</accession>
<feature type="transmembrane region" description="Helical" evidence="1">
    <location>
        <begin position="26"/>
        <end position="45"/>
    </location>
</feature>
<sequence>MKLLKSLMRQLRAKWDPIYAMPQTRLTIIIIGTLLSTGTFFYPALKPIFWSSAEQKKELQDYAESQRTYLIELRKQREQAVNGNKRQTVMESQSS</sequence>
<organism evidence="2">
    <name type="scientific">Arion vulgaris</name>
    <dbReference type="NCBI Taxonomy" id="1028688"/>
    <lineage>
        <taxon>Eukaryota</taxon>
        <taxon>Metazoa</taxon>
        <taxon>Spiralia</taxon>
        <taxon>Lophotrochozoa</taxon>
        <taxon>Mollusca</taxon>
        <taxon>Gastropoda</taxon>
        <taxon>Heterobranchia</taxon>
        <taxon>Euthyneura</taxon>
        <taxon>Panpulmonata</taxon>
        <taxon>Eupulmonata</taxon>
        <taxon>Stylommatophora</taxon>
        <taxon>Helicina</taxon>
        <taxon>Arionoidea</taxon>
        <taxon>Arionidae</taxon>
        <taxon>Arion</taxon>
    </lineage>
</organism>
<protein>
    <submittedName>
        <fullName evidence="2">Uncharacterized protein</fullName>
    </submittedName>
</protein>
<dbReference type="AlphaFoldDB" id="A0A0B7AX20"/>
<keyword evidence="1" id="KW-0472">Membrane</keyword>
<keyword evidence="1" id="KW-0812">Transmembrane</keyword>
<dbReference type="EMBL" id="HACG01038493">
    <property type="protein sequence ID" value="CEK85358.1"/>
    <property type="molecule type" value="Transcribed_RNA"/>
</dbReference>
<reference evidence="2" key="1">
    <citation type="submission" date="2014-12" db="EMBL/GenBank/DDBJ databases">
        <title>Insight into the proteome of Arion vulgaris.</title>
        <authorList>
            <person name="Aradska J."/>
            <person name="Bulat T."/>
            <person name="Smidak R."/>
            <person name="Sarate P."/>
            <person name="Gangsoo J."/>
            <person name="Sialana F."/>
            <person name="Bilban M."/>
            <person name="Lubec G."/>
        </authorList>
    </citation>
    <scope>NUCLEOTIDE SEQUENCE</scope>
    <source>
        <tissue evidence="2">Skin</tissue>
    </source>
</reference>